<name>A0A0E9UIW3_ANGAN</name>
<evidence type="ECO:0000313" key="1">
    <source>
        <dbReference type="EMBL" id="JAH64913.1"/>
    </source>
</evidence>
<sequence>MYYCCYLKMESLPFPCLLIAGFRKGENGAFPYGFISI</sequence>
<proteinExistence type="predicted"/>
<organism evidence="1">
    <name type="scientific">Anguilla anguilla</name>
    <name type="common">European freshwater eel</name>
    <name type="synonym">Muraena anguilla</name>
    <dbReference type="NCBI Taxonomy" id="7936"/>
    <lineage>
        <taxon>Eukaryota</taxon>
        <taxon>Metazoa</taxon>
        <taxon>Chordata</taxon>
        <taxon>Craniata</taxon>
        <taxon>Vertebrata</taxon>
        <taxon>Euteleostomi</taxon>
        <taxon>Actinopterygii</taxon>
        <taxon>Neopterygii</taxon>
        <taxon>Teleostei</taxon>
        <taxon>Anguilliformes</taxon>
        <taxon>Anguillidae</taxon>
        <taxon>Anguilla</taxon>
    </lineage>
</organism>
<accession>A0A0E9UIW3</accession>
<dbReference type="EMBL" id="GBXM01043664">
    <property type="protein sequence ID" value="JAH64913.1"/>
    <property type="molecule type" value="Transcribed_RNA"/>
</dbReference>
<reference evidence="1" key="2">
    <citation type="journal article" date="2015" name="Fish Shellfish Immunol.">
        <title>Early steps in the European eel (Anguilla anguilla)-Vibrio vulnificus interaction in the gills: Role of the RtxA13 toxin.</title>
        <authorList>
            <person name="Callol A."/>
            <person name="Pajuelo D."/>
            <person name="Ebbesson L."/>
            <person name="Teles M."/>
            <person name="MacKenzie S."/>
            <person name="Amaro C."/>
        </authorList>
    </citation>
    <scope>NUCLEOTIDE SEQUENCE</scope>
</reference>
<dbReference type="AlphaFoldDB" id="A0A0E9UIW3"/>
<protein>
    <submittedName>
        <fullName evidence="1">Uncharacterized protein</fullName>
    </submittedName>
</protein>
<reference evidence="1" key="1">
    <citation type="submission" date="2014-11" db="EMBL/GenBank/DDBJ databases">
        <authorList>
            <person name="Amaro Gonzalez C."/>
        </authorList>
    </citation>
    <scope>NUCLEOTIDE SEQUENCE</scope>
</reference>